<dbReference type="InterPro" id="IPR001247">
    <property type="entry name" value="ExoRNase_PH_dom1"/>
</dbReference>
<dbReference type="GO" id="GO:0006364">
    <property type="term" value="P:rRNA processing"/>
    <property type="evidence" value="ECO:0007669"/>
    <property type="project" value="UniProtKB-KW"/>
</dbReference>
<evidence type="ECO:0000313" key="15">
    <source>
        <dbReference type="EnsemblMetazoa" id="XP_030855620"/>
    </source>
</evidence>
<evidence type="ECO:0000256" key="13">
    <source>
        <dbReference type="ARBA" id="ARBA00083630"/>
    </source>
</evidence>
<comment type="subunit">
    <text evidence="10">Homodimer. Component of the RNA exosome core complex (Exo-9), composed of EXOSC1, EXOSC2, EXOSC3, EXOSC4, EXOSC5, EXOSC6, EXOSC7, EXOSC8 and EXOSC9; within the complex interacts with EXOSC3, EXOSC8, and EXOSC9. The catalytically inactive RNA exosome core complex (Exo-9) associates with the catalytic subunit EXOSC10/RRP6. Exo-9 may associate with DIS3 to form the nucleolar exosome complex, or DIS3L to form the cytoplasmic exosome complex. Exo-9 is formed by a hexameric base ring consisting of the heterodimers EXOSC4-EXOSC9, EXOSC5-EXOSC8 and EXOSC6-EXOSC7, and a cap ring consisting of EXOSC1, EXOSC2 and EXOSC3. The RNA exosome complex associates with cofactors C1D/RRP47, MPHOSPH6/MPP6 and MTREX/MTR4. Interacts with GTPBP1. Interacts with ZC3HAV1. Interacts with DDX17 only in the presence of ZC3HAV1 in an RNA-independent manner.</text>
</comment>
<dbReference type="GO" id="GO:0016075">
    <property type="term" value="P:rRNA catabolic process"/>
    <property type="evidence" value="ECO:0000318"/>
    <property type="project" value="GO_Central"/>
</dbReference>
<dbReference type="Gene3D" id="3.30.230.70">
    <property type="entry name" value="GHMP Kinase, N-terminal domain"/>
    <property type="match status" value="1"/>
</dbReference>
<dbReference type="InterPro" id="IPR027408">
    <property type="entry name" value="PNPase/RNase_PH_dom_sf"/>
</dbReference>
<evidence type="ECO:0000256" key="4">
    <source>
        <dbReference type="ARBA" id="ARBA00022490"/>
    </source>
</evidence>
<evidence type="ECO:0000256" key="9">
    <source>
        <dbReference type="ARBA" id="ARBA00023242"/>
    </source>
</evidence>
<evidence type="ECO:0000256" key="5">
    <source>
        <dbReference type="ARBA" id="ARBA00022552"/>
    </source>
</evidence>
<evidence type="ECO:0000256" key="12">
    <source>
        <dbReference type="ARBA" id="ARBA00077932"/>
    </source>
</evidence>
<dbReference type="OrthoDB" id="27298at2759"/>
<dbReference type="KEGG" id="spu:588368"/>
<evidence type="ECO:0000259" key="14">
    <source>
        <dbReference type="Pfam" id="PF01138"/>
    </source>
</evidence>
<dbReference type="GO" id="GO:0000176">
    <property type="term" value="C:nuclear exosome (RNase complex)"/>
    <property type="evidence" value="ECO:0000318"/>
    <property type="project" value="GO_Central"/>
</dbReference>
<evidence type="ECO:0000256" key="3">
    <source>
        <dbReference type="ARBA" id="ARBA00006678"/>
    </source>
</evidence>
<dbReference type="CDD" id="cd11372">
    <property type="entry name" value="RNase_PH_RRP46"/>
    <property type="match status" value="1"/>
</dbReference>
<dbReference type="InterPro" id="IPR050080">
    <property type="entry name" value="RNase_PH"/>
</dbReference>
<dbReference type="PANTHER" id="PTHR11953:SF1">
    <property type="entry name" value="EXOSOME COMPLEX COMPONENT RRP46"/>
    <property type="match status" value="1"/>
</dbReference>
<dbReference type="GeneID" id="588368"/>
<dbReference type="GO" id="GO:0003677">
    <property type="term" value="F:DNA binding"/>
    <property type="evidence" value="ECO:0007669"/>
    <property type="project" value="UniProtKB-KW"/>
</dbReference>
<evidence type="ECO:0000256" key="10">
    <source>
        <dbReference type="ARBA" id="ARBA00063400"/>
    </source>
</evidence>
<dbReference type="GO" id="GO:0071051">
    <property type="term" value="P:poly(A)-dependent snoRNA 3'-end processing"/>
    <property type="evidence" value="ECO:0000318"/>
    <property type="project" value="GO_Central"/>
</dbReference>
<dbReference type="GO" id="GO:0003723">
    <property type="term" value="F:RNA binding"/>
    <property type="evidence" value="ECO:0000318"/>
    <property type="project" value="GO_Central"/>
</dbReference>
<name>A0A7M7PSG8_STRPU</name>
<keyword evidence="7" id="KW-0271">Exosome</keyword>
<evidence type="ECO:0000256" key="11">
    <source>
        <dbReference type="ARBA" id="ARBA00069877"/>
    </source>
</evidence>
<dbReference type="GO" id="GO:0034475">
    <property type="term" value="P:U4 snRNA 3'-end processing"/>
    <property type="evidence" value="ECO:0000318"/>
    <property type="project" value="GO_Central"/>
</dbReference>
<comment type="subcellular location">
    <subcellularLocation>
        <location evidence="1">Cytoplasm</location>
    </subcellularLocation>
    <subcellularLocation>
        <location evidence="2">Nucleus</location>
        <location evidence="2">Nucleolus</location>
    </subcellularLocation>
</comment>
<dbReference type="GO" id="GO:0071028">
    <property type="term" value="P:nuclear mRNA surveillance"/>
    <property type="evidence" value="ECO:0000318"/>
    <property type="project" value="GO_Central"/>
</dbReference>
<reference evidence="15" key="2">
    <citation type="submission" date="2021-01" db="UniProtKB">
        <authorList>
            <consortium name="EnsemblMetazoa"/>
        </authorList>
    </citation>
    <scope>IDENTIFICATION</scope>
</reference>
<dbReference type="SUPFAM" id="SSF55666">
    <property type="entry name" value="Ribonuclease PH domain 2-like"/>
    <property type="match status" value="1"/>
</dbReference>
<evidence type="ECO:0000313" key="16">
    <source>
        <dbReference type="Proteomes" id="UP000007110"/>
    </source>
</evidence>
<reference evidence="16" key="1">
    <citation type="submission" date="2015-02" db="EMBL/GenBank/DDBJ databases">
        <title>Genome sequencing for Strongylocentrotus purpuratus.</title>
        <authorList>
            <person name="Murali S."/>
            <person name="Liu Y."/>
            <person name="Vee V."/>
            <person name="English A."/>
            <person name="Wang M."/>
            <person name="Skinner E."/>
            <person name="Han Y."/>
            <person name="Muzny D.M."/>
            <person name="Worley K.C."/>
            <person name="Gibbs R.A."/>
        </authorList>
    </citation>
    <scope>NUCLEOTIDE SEQUENCE</scope>
</reference>
<evidence type="ECO:0000256" key="1">
    <source>
        <dbReference type="ARBA" id="ARBA00004496"/>
    </source>
</evidence>
<keyword evidence="16" id="KW-1185">Reference proteome</keyword>
<dbReference type="CTD" id="56915"/>
<accession>A0A7M7PSG8</accession>
<dbReference type="RefSeq" id="XP_030855620.1">
    <property type="nucleotide sequence ID" value="XM_030999760.1"/>
</dbReference>
<proteinExistence type="inferred from homology"/>
<dbReference type="EnsemblMetazoa" id="XM_030999760">
    <property type="protein sequence ID" value="XP_030855620"/>
    <property type="gene ID" value="LOC588368"/>
</dbReference>
<dbReference type="GO" id="GO:0005730">
    <property type="term" value="C:nucleolus"/>
    <property type="evidence" value="ECO:0000318"/>
    <property type="project" value="GO_Central"/>
</dbReference>
<dbReference type="AlphaFoldDB" id="A0A7M7PSG8"/>
<dbReference type="InParanoid" id="A0A7M7PSG8"/>
<dbReference type="InterPro" id="IPR036345">
    <property type="entry name" value="ExoRNase_PH_dom2_sf"/>
</dbReference>
<dbReference type="PANTHER" id="PTHR11953">
    <property type="entry name" value="EXOSOME COMPLEX COMPONENT"/>
    <property type="match status" value="1"/>
</dbReference>
<evidence type="ECO:0000256" key="6">
    <source>
        <dbReference type="ARBA" id="ARBA00022553"/>
    </source>
</evidence>
<keyword evidence="8" id="KW-0238">DNA-binding</keyword>
<dbReference type="SUPFAM" id="SSF54211">
    <property type="entry name" value="Ribosomal protein S5 domain 2-like"/>
    <property type="match status" value="1"/>
</dbReference>
<feature type="domain" description="Exoribonuclease phosphorolytic" evidence="14">
    <location>
        <begin position="12"/>
        <end position="132"/>
    </location>
</feature>
<sequence length="220" mass="23634">MTSNPENNSSVEIRPIGSLQSCISKPDGSAVFTQGDTSVMAAVYGPGDVKPNKALMDKATVTVTYKPKIGISGVREKALERMIRNTCETVLLTTLFPRSSVDIIVQEIQDAGALLACSINAACLAMINAGIPMKCTVAASCCMMGKDEELIMDPTKEQTKDAECVLTSAIDSSAHSLIASSMQGSCSVEQYHKLMSVCQKACDKVFEFYREAMERTLSKP</sequence>
<keyword evidence="5" id="KW-0698">rRNA processing</keyword>
<evidence type="ECO:0000256" key="8">
    <source>
        <dbReference type="ARBA" id="ARBA00023125"/>
    </source>
</evidence>
<dbReference type="InterPro" id="IPR020568">
    <property type="entry name" value="Ribosomal_Su5_D2-typ_SF"/>
</dbReference>
<dbReference type="OMA" id="CIINEQG"/>
<dbReference type="Proteomes" id="UP000007110">
    <property type="component" value="Unassembled WGS sequence"/>
</dbReference>
<dbReference type="Pfam" id="PF01138">
    <property type="entry name" value="RNase_PH"/>
    <property type="match status" value="1"/>
</dbReference>
<keyword evidence="6" id="KW-0597">Phosphoprotein</keyword>
<dbReference type="GO" id="GO:0000177">
    <property type="term" value="C:cytoplasmic exosome (RNase complex)"/>
    <property type="evidence" value="ECO:0000318"/>
    <property type="project" value="GO_Central"/>
</dbReference>
<dbReference type="FunFam" id="3.30.230.70:FF:000012">
    <property type="entry name" value="exosome complex component RRP46"/>
    <property type="match status" value="1"/>
</dbReference>
<protein>
    <recommendedName>
        <fullName evidence="11">Exosome complex component RRP46</fullName>
    </recommendedName>
    <alternativeName>
        <fullName evidence="13">Exosome component 5</fullName>
    </alternativeName>
    <alternativeName>
        <fullName evidence="12">Ribosomal RNA-processing protein 46</fullName>
    </alternativeName>
</protein>
<evidence type="ECO:0000256" key="7">
    <source>
        <dbReference type="ARBA" id="ARBA00022835"/>
    </source>
</evidence>
<organism evidence="15 16">
    <name type="scientific">Strongylocentrotus purpuratus</name>
    <name type="common">Purple sea urchin</name>
    <dbReference type="NCBI Taxonomy" id="7668"/>
    <lineage>
        <taxon>Eukaryota</taxon>
        <taxon>Metazoa</taxon>
        <taxon>Echinodermata</taxon>
        <taxon>Eleutherozoa</taxon>
        <taxon>Echinozoa</taxon>
        <taxon>Echinoidea</taxon>
        <taxon>Euechinoidea</taxon>
        <taxon>Echinacea</taxon>
        <taxon>Camarodonta</taxon>
        <taxon>Echinidea</taxon>
        <taxon>Strongylocentrotidae</taxon>
        <taxon>Strongylocentrotus</taxon>
    </lineage>
</organism>
<evidence type="ECO:0000256" key="2">
    <source>
        <dbReference type="ARBA" id="ARBA00004604"/>
    </source>
</evidence>
<keyword evidence="4" id="KW-0963">Cytoplasm</keyword>
<comment type="similarity">
    <text evidence="3">Belongs to the RNase PH family.</text>
</comment>
<keyword evidence="9" id="KW-0539">Nucleus</keyword>